<keyword evidence="1" id="KW-0472">Membrane</keyword>
<evidence type="ECO:0000313" key="3">
    <source>
        <dbReference type="Proteomes" id="UP001189429"/>
    </source>
</evidence>
<keyword evidence="1" id="KW-0812">Transmembrane</keyword>
<feature type="transmembrane region" description="Helical" evidence="1">
    <location>
        <begin position="426"/>
        <end position="444"/>
    </location>
</feature>
<gene>
    <name evidence="2" type="ORF">PCOR1329_LOCUS43304</name>
</gene>
<dbReference type="Proteomes" id="UP001189429">
    <property type="component" value="Unassembled WGS sequence"/>
</dbReference>
<name>A0ABN9TXK4_9DINO</name>
<evidence type="ECO:0000313" key="2">
    <source>
        <dbReference type="EMBL" id="CAK0851045.1"/>
    </source>
</evidence>
<feature type="transmembrane region" description="Helical" evidence="1">
    <location>
        <begin position="349"/>
        <end position="367"/>
    </location>
</feature>
<proteinExistence type="predicted"/>
<sequence length="543" mass="61638">MRPAARGEACPLSRSRHSVWLFVRRGERLLEDSAEDTSSVGASSCEEVSSNDDTEECEAFQALGDLEDLKRKFEHGARLEGPSWEALSVLKAKWSALSSPSEGNPDTLFQMLRVLGPEAARLMRALSVRIHDSGMIKGRSIQWVSHRAQIRIAHGRLDPEDWEEEGDGCRRNTWSKEKWMQTGPLLEAIAPRYDKKGVIQRDKITWRGGLPGCQRYTKVKVDVHWSGMRLTDDAETFLKMCNCVSEVSQASRVFETPLGAALVHLAKLNSWHVVFVERIFDFTTVVDICIIHRMSFFTRLCPYTSCLETPHARGIQVFNIINISHRLIELWTCWKVFGTFRPVLTPYCLFNWLVELVISLLPLRIMWEDLNGNSPAVLLCEIPVGFAFVTLAKWVQFSLKIMTTDIFVDQIIHALHAVLGHESLSFIFSLILLSVGPILAYMSLPVQIGWSELRDEGYFAPYKKAMTQILPMILLGDVDQDHLAGYTQRVNSTDGSIQTVRDNEHLKENMPTFMIVSCFIFSVILLNLSRIHRNTQQCVRQGG</sequence>
<organism evidence="2 3">
    <name type="scientific">Prorocentrum cordatum</name>
    <dbReference type="NCBI Taxonomy" id="2364126"/>
    <lineage>
        <taxon>Eukaryota</taxon>
        <taxon>Sar</taxon>
        <taxon>Alveolata</taxon>
        <taxon>Dinophyceae</taxon>
        <taxon>Prorocentrales</taxon>
        <taxon>Prorocentraceae</taxon>
        <taxon>Prorocentrum</taxon>
    </lineage>
</organism>
<feature type="transmembrane region" description="Helical" evidence="1">
    <location>
        <begin position="376"/>
        <end position="395"/>
    </location>
</feature>
<protein>
    <submittedName>
        <fullName evidence="2">Uncharacterized protein</fullName>
    </submittedName>
</protein>
<keyword evidence="3" id="KW-1185">Reference proteome</keyword>
<reference evidence="2" key="1">
    <citation type="submission" date="2023-10" db="EMBL/GenBank/DDBJ databases">
        <authorList>
            <person name="Chen Y."/>
            <person name="Shah S."/>
            <person name="Dougan E. K."/>
            <person name="Thang M."/>
            <person name="Chan C."/>
        </authorList>
    </citation>
    <scope>NUCLEOTIDE SEQUENCE [LARGE SCALE GENOMIC DNA]</scope>
</reference>
<keyword evidence="1" id="KW-1133">Transmembrane helix</keyword>
<dbReference type="EMBL" id="CAUYUJ010015204">
    <property type="protein sequence ID" value="CAK0851045.1"/>
    <property type="molecule type" value="Genomic_DNA"/>
</dbReference>
<comment type="caution">
    <text evidence="2">The sequence shown here is derived from an EMBL/GenBank/DDBJ whole genome shotgun (WGS) entry which is preliminary data.</text>
</comment>
<evidence type="ECO:0000256" key="1">
    <source>
        <dbReference type="SAM" id="Phobius"/>
    </source>
</evidence>
<accession>A0ABN9TXK4</accession>
<feature type="transmembrane region" description="Helical" evidence="1">
    <location>
        <begin position="510"/>
        <end position="528"/>
    </location>
</feature>